<reference evidence="1 2" key="1">
    <citation type="submission" date="2020-06" db="EMBL/GenBank/DDBJ databases">
        <title>Complete Genome Sequence of Clostridium muelleri sp. nov. P21T, an Acid-Alcohol Producing Acetogen Isolated from Old Hay.</title>
        <authorList>
            <person name="Duncan K.E."/>
            <person name="Tanner R.S."/>
        </authorList>
    </citation>
    <scope>NUCLEOTIDE SEQUENCE [LARGE SCALE GENOMIC DNA]</scope>
    <source>
        <strain evidence="1 2">P21</strain>
    </source>
</reference>
<name>A0A7Y0EEL1_9CLOT</name>
<proteinExistence type="predicted"/>
<sequence length="531" mass="62334">MANGDLKLLNKIKKYGKEQIPKYLEELDVQDIEHPLDEEILKILDQFEIRSDDNDYRIFCYLETIKKAWKLIIDKSIKCLRFFDTREPFLKIRTKHPIAYGVSELGDYFEKYSNFESMLYGGGKYYRDHVVHVFRVWMLGLECLLNKDGQYLERINIEKGIKINSLEKLSIWSMIALTHDLGYPLEKSQEIIDKTKDMMKTFIANPIVSMDLSFNGVQNNMNDFVLRFISSKMHEVNTNCPKENKEECKEKKTEEGKAKDKKGYVARLQPKYYFKFQKSLEQCKHGILSSIIIYKLLIYFLESDYNINEDYRFNEEDVRQFYIRREILRAIASHTCHDIYHLDILSFAYLLIIVDDCQEWGRKRISELYIKSNSTYELLGITPKFDVSESTIDGETICIHECLVSEQFKFEGNDIDGLKRILKSIQKQIYSYKAIFRDGQDTAKRNFIFKKHCNITYDDGGATSIFEIKFKISNEDDSTFTVKLKSADITSTIKEFGEKFLKGIYSCEVLALEQSSNLDTERVYSIKDGND</sequence>
<keyword evidence="2" id="KW-1185">Reference proteome</keyword>
<comment type="caution">
    <text evidence="1">The sequence shown here is derived from an EMBL/GenBank/DDBJ whole genome shotgun (WGS) entry which is preliminary data.</text>
</comment>
<protein>
    <submittedName>
        <fullName evidence="1">Uncharacterized protein</fullName>
    </submittedName>
</protein>
<gene>
    <name evidence="1" type="ORF">HBE96_05130</name>
</gene>
<organism evidence="1 2">
    <name type="scientific">Clostridium muellerianum</name>
    <dbReference type="NCBI Taxonomy" id="2716538"/>
    <lineage>
        <taxon>Bacteria</taxon>
        <taxon>Bacillati</taxon>
        <taxon>Bacillota</taxon>
        <taxon>Clostridia</taxon>
        <taxon>Eubacteriales</taxon>
        <taxon>Clostridiaceae</taxon>
        <taxon>Clostridium</taxon>
    </lineage>
</organism>
<accession>A0A7Y0EEL1</accession>
<dbReference type="Proteomes" id="UP000537131">
    <property type="component" value="Unassembled WGS sequence"/>
</dbReference>
<dbReference type="RefSeq" id="WP_169296688.1">
    <property type="nucleotide sequence ID" value="NZ_JABBNI010000010.1"/>
</dbReference>
<evidence type="ECO:0000313" key="2">
    <source>
        <dbReference type="Proteomes" id="UP000537131"/>
    </source>
</evidence>
<dbReference type="AlphaFoldDB" id="A0A7Y0EEL1"/>
<evidence type="ECO:0000313" key="1">
    <source>
        <dbReference type="EMBL" id="NMM62081.1"/>
    </source>
</evidence>
<dbReference type="EMBL" id="JABBNI010000010">
    <property type="protein sequence ID" value="NMM62081.1"/>
    <property type="molecule type" value="Genomic_DNA"/>
</dbReference>